<evidence type="ECO:0000313" key="2">
    <source>
        <dbReference type="EMBL" id="OQO06924.1"/>
    </source>
</evidence>
<reference evidence="3" key="1">
    <citation type="submission" date="2017-03" db="EMBL/GenBank/DDBJ databases">
        <title>Genomes of endolithic fungi from Antarctica.</title>
        <authorList>
            <person name="Coleine C."/>
            <person name="Masonjones S."/>
            <person name="Stajich J.E."/>
        </authorList>
    </citation>
    <scope>NUCLEOTIDE SEQUENCE [LARGE SCALE GENOMIC DNA]</scope>
    <source>
        <strain evidence="3">CCFEE 5527</strain>
    </source>
</reference>
<gene>
    <name evidence="2" type="ORF">B0A48_07490</name>
</gene>
<dbReference type="AlphaFoldDB" id="A0A1V8T6L0"/>
<evidence type="ECO:0000256" key="1">
    <source>
        <dbReference type="SAM" id="MobiDB-lite"/>
    </source>
</evidence>
<dbReference type="Proteomes" id="UP000192596">
    <property type="component" value="Unassembled WGS sequence"/>
</dbReference>
<dbReference type="EMBL" id="NAJO01000015">
    <property type="protein sequence ID" value="OQO06924.1"/>
    <property type="molecule type" value="Genomic_DNA"/>
</dbReference>
<evidence type="ECO:0000313" key="3">
    <source>
        <dbReference type="Proteomes" id="UP000192596"/>
    </source>
</evidence>
<feature type="region of interest" description="Disordered" evidence="1">
    <location>
        <begin position="105"/>
        <end position="138"/>
    </location>
</feature>
<protein>
    <submittedName>
        <fullName evidence="2">Uncharacterized protein</fullName>
    </submittedName>
</protein>
<proteinExistence type="predicted"/>
<keyword evidence="3" id="KW-1185">Reference proteome</keyword>
<organism evidence="2 3">
    <name type="scientific">Cryoendolithus antarcticus</name>
    <dbReference type="NCBI Taxonomy" id="1507870"/>
    <lineage>
        <taxon>Eukaryota</taxon>
        <taxon>Fungi</taxon>
        <taxon>Dikarya</taxon>
        <taxon>Ascomycota</taxon>
        <taxon>Pezizomycotina</taxon>
        <taxon>Dothideomycetes</taxon>
        <taxon>Dothideomycetidae</taxon>
        <taxon>Cladosporiales</taxon>
        <taxon>Cladosporiaceae</taxon>
        <taxon>Cryoendolithus</taxon>
    </lineage>
</organism>
<dbReference type="InParanoid" id="A0A1V8T6L0"/>
<comment type="caution">
    <text evidence="2">The sequence shown here is derived from an EMBL/GenBank/DDBJ whole genome shotgun (WGS) entry which is preliminary data.</text>
</comment>
<accession>A0A1V8T6L0</accession>
<feature type="region of interest" description="Disordered" evidence="1">
    <location>
        <begin position="1"/>
        <end position="20"/>
    </location>
</feature>
<sequence>MRDADTDSDLEDAIPATPESVPTRLASITYTTTTATADTMQVQTFAAAAFNKQLLAQVASRRYTAQQHFNTVGSQPTAWQRLMVDGAEIQRESFVREYFGPQTPIAPVHPEPQAAAPAPGTYMTPTAANHAGARPAFV</sequence>
<name>A0A1V8T6L0_9PEZI</name>
<feature type="compositionally biased region" description="Acidic residues" evidence="1">
    <location>
        <begin position="1"/>
        <end position="12"/>
    </location>
</feature>